<evidence type="ECO:0000313" key="4">
    <source>
        <dbReference type="Proteomes" id="UP000580051"/>
    </source>
</evidence>
<sequence>MAQKGSPQLMYGLNRSFILQCIREHGTISRSRISRLTGISMPTVTGIVDRLVSEDIVKETGKGESTGGRRPTLVCYNLDYGRVIGVDLGSEKVKIAVADLGGHIITLGEKSIWSWDDRSKLEKVIEGIEEVLREIPNYDPLRSALGVGVPGVVDYKSGSVSFAPLFPSWDNYPLREILETELKIPAYLDNDVYAAAWGEYSFGAAKEAKSSLFILVSRGIGSGLITDGKIYRGATGAAGEIGYTLVDRSNLHMNFGEKGCLESLCSTSAMASKAKEAVKRGESPLLKQLCNDDISALTPEIVCQAAIQNDPVASAIVEESREYLAVAIANAVSIVNPEMIVLGGDLAGLPDVEELFVEPLKALIKSHVPHFPTITLSSLTTNAVIYGAIVFALDLIQERLVGTAI</sequence>
<organism evidence="3 4">
    <name type="scientific">Candidatus Hakubella thermalkaliphila</name>
    <dbReference type="NCBI Taxonomy" id="2754717"/>
    <lineage>
        <taxon>Bacteria</taxon>
        <taxon>Bacillati</taxon>
        <taxon>Actinomycetota</taxon>
        <taxon>Actinomycetota incertae sedis</taxon>
        <taxon>Candidatus Hakubellales</taxon>
        <taxon>Candidatus Hakubellaceae</taxon>
        <taxon>Candidatus Hakubella</taxon>
    </lineage>
</organism>
<keyword evidence="3" id="KW-0418">Kinase</keyword>
<accession>A0A6V8NR41</accession>
<name>A0A6V8NR41_9ACTN</name>
<comment type="caution">
    <text evidence="3">The sequence shown here is derived from an EMBL/GenBank/DDBJ whole genome shotgun (WGS) entry which is preliminary data.</text>
</comment>
<dbReference type="PANTHER" id="PTHR18964">
    <property type="entry name" value="ROK (REPRESSOR, ORF, KINASE) FAMILY"/>
    <property type="match status" value="1"/>
</dbReference>
<dbReference type="Proteomes" id="UP000580051">
    <property type="component" value="Unassembled WGS sequence"/>
</dbReference>
<gene>
    <name evidence="3" type="ORF">HKBW3S06_01090</name>
</gene>
<dbReference type="InterPro" id="IPR000835">
    <property type="entry name" value="HTH_MarR-typ"/>
</dbReference>
<feature type="domain" description="HTH marR-type" evidence="2">
    <location>
        <begin position="17"/>
        <end position="57"/>
    </location>
</feature>
<dbReference type="Pfam" id="PF01047">
    <property type="entry name" value="MarR"/>
    <property type="match status" value="1"/>
</dbReference>
<dbReference type="RefSeq" id="WP_176226947.1">
    <property type="nucleotide sequence ID" value="NZ_BLRV01000124.1"/>
</dbReference>
<proteinExistence type="inferred from homology"/>
<protein>
    <submittedName>
        <fullName evidence="3">Glucokinase</fullName>
    </submittedName>
</protein>
<evidence type="ECO:0000259" key="2">
    <source>
        <dbReference type="Pfam" id="PF01047"/>
    </source>
</evidence>
<dbReference type="SUPFAM" id="SSF46785">
    <property type="entry name" value="Winged helix' DNA-binding domain"/>
    <property type="match status" value="1"/>
</dbReference>
<reference evidence="3 4" key="1">
    <citation type="journal article" date="2020" name="Front. Microbiol.">
        <title>Single-cell genomics of novel Actinobacteria with the Wood-Ljungdahl pathway discovered in a serpentinizing system.</title>
        <authorList>
            <person name="Merino N."/>
            <person name="Kawai M."/>
            <person name="Boyd E.S."/>
            <person name="Colman D.R."/>
            <person name="McGlynn S.E."/>
            <person name="Nealson K.H."/>
            <person name="Kurokawa K."/>
            <person name="Hongoh Y."/>
        </authorList>
    </citation>
    <scope>NUCLEOTIDE SEQUENCE [LARGE SCALE GENOMIC DNA]</scope>
    <source>
        <strain evidence="3 4">S06</strain>
    </source>
</reference>
<dbReference type="EMBL" id="BLRV01000124">
    <property type="protein sequence ID" value="GFP21864.1"/>
    <property type="molecule type" value="Genomic_DNA"/>
</dbReference>
<dbReference type="InterPro" id="IPR036390">
    <property type="entry name" value="WH_DNA-bd_sf"/>
</dbReference>
<dbReference type="InterPro" id="IPR000600">
    <property type="entry name" value="ROK"/>
</dbReference>
<dbReference type="Gene3D" id="3.30.420.40">
    <property type="match status" value="2"/>
</dbReference>
<dbReference type="InterPro" id="IPR036388">
    <property type="entry name" value="WH-like_DNA-bd_sf"/>
</dbReference>
<dbReference type="PANTHER" id="PTHR18964:SF149">
    <property type="entry name" value="BIFUNCTIONAL UDP-N-ACETYLGLUCOSAMINE 2-EPIMERASE_N-ACETYLMANNOSAMINE KINASE"/>
    <property type="match status" value="1"/>
</dbReference>
<evidence type="ECO:0000256" key="1">
    <source>
        <dbReference type="ARBA" id="ARBA00006479"/>
    </source>
</evidence>
<keyword evidence="3" id="KW-0808">Transferase</keyword>
<evidence type="ECO:0000313" key="3">
    <source>
        <dbReference type="EMBL" id="GFP21864.1"/>
    </source>
</evidence>
<comment type="similarity">
    <text evidence="1">Belongs to the ROK (NagC/XylR) family.</text>
</comment>
<dbReference type="AlphaFoldDB" id="A0A6V8NR41"/>
<dbReference type="Gene3D" id="1.10.10.10">
    <property type="entry name" value="Winged helix-like DNA-binding domain superfamily/Winged helix DNA-binding domain"/>
    <property type="match status" value="1"/>
</dbReference>
<dbReference type="Pfam" id="PF00480">
    <property type="entry name" value="ROK"/>
    <property type="match status" value="1"/>
</dbReference>
<dbReference type="SUPFAM" id="SSF53067">
    <property type="entry name" value="Actin-like ATPase domain"/>
    <property type="match status" value="1"/>
</dbReference>
<dbReference type="InterPro" id="IPR043129">
    <property type="entry name" value="ATPase_NBD"/>
</dbReference>
<dbReference type="GO" id="GO:0016301">
    <property type="term" value="F:kinase activity"/>
    <property type="evidence" value="ECO:0007669"/>
    <property type="project" value="UniProtKB-KW"/>
</dbReference>